<evidence type="ECO:0000313" key="1">
    <source>
        <dbReference type="EMBL" id="MBB3893304.1"/>
    </source>
</evidence>
<reference evidence="1 2" key="1">
    <citation type="submission" date="2020-08" db="EMBL/GenBank/DDBJ databases">
        <title>Genomic Encyclopedia of Type Strains, Phase IV (KMG-IV): sequencing the most valuable type-strain genomes for metagenomic binning, comparative biology and taxonomic classification.</title>
        <authorList>
            <person name="Goeker M."/>
        </authorList>
    </citation>
    <scope>NUCLEOTIDE SEQUENCE [LARGE SCALE GENOMIC DNA]</scope>
    <source>
        <strain evidence="1 2">DSM 21793</strain>
    </source>
</reference>
<keyword evidence="2" id="KW-1185">Reference proteome</keyword>
<dbReference type="EMBL" id="JACIDK010000009">
    <property type="protein sequence ID" value="MBB3893304.1"/>
    <property type="molecule type" value="Genomic_DNA"/>
</dbReference>
<gene>
    <name evidence="1" type="ORF">GGQ61_004046</name>
</gene>
<accession>A0A840A4T0</accession>
<name>A0A840A4T0_9CAUL</name>
<dbReference type="Proteomes" id="UP000530564">
    <property type="component" value="Unassembled WGS sequence"/>
</dbReference>
<protein>
    <submittedName>
        <fullName evidence="1">Uncharacterized protein</fullName>
    </submittedName>
</protein>
<comment type="caution">
    <text evidence="1">The sequence shown here is derived from an EMBL/GenBank/DDBJ whole genome shotgun (WGS) entry which is preliminary data.</text>
</comment>
<evidence type="ECO:0000313" key="2">
    <source>
        <dbReference type="Proteomes" id="UP000530564"/>
    </source>
</evidence>
<dbReference type="AlphaFoldDB" id="A0A840A4T0"/>
<proteinExistence type="predicted"/>
<dbReference type="RefSeq" id="WP_183776749.1">
    <property type="nucleotide sequence ID" value="NZ_JACIDK010000009.1"/>
</dbReference>
<sequence length="130" mass="13578">MWNLIRIVVAALALVGFVGQTTARAMPMMAMVEAAAPADHVAMAGMDCADMPGMSQMADAPRPVSKPTPCKGVTLDCIGKMGCATVPPPVPAIASIPHTFTYEGVHFALSDLTREGVLAPLLFHPPRPLA</sequence>
<organism evidence="1 2">
    <name type="scientific">Phenylobacterium haematophilum</name>
    <dbReference type="NCBI Taxonomy" id="98513"/>
    <lineage>
        <taxon>Bacteria</taxon>
        <taxon>Pseudomonadati</taxon>
        <taxon>Pseudomonadota</taxon>
        <taxon>Alphaproteobacteria</taxon>
        <taxon>Caulobacterales</taxon>
        <taxon>Caulobacteraceae</taxon>
        <taxon>Phenylobacterium</taxon>
    </lineage>
</organism>